<dbReference type="EMBL" id="SZOM01000088">
    <property type="protein sequence ID" value="TKH16481.1"/>
    <property type="molecule type" value="Genomic_DNA"/>
</dbReference>
<evidence type="ECO:0000313" key="3">
    <source>
        <dbReference type="Proteomes" id="UP000305222"/>
    </source>
</evidence>
<dbReference type="Proteomes" id="UP000305222">
    <property type="component" value="Unassembled WGS sequence"/>
</dbReference>
<proteinExistence type="predicted"/>
<protein>
    <recommendedName>
        <fullName evidence="5">Amino acid ABC transporter ATP-binding protein</fullName>
    </recommendedName>
</protein>
<evidence type="ECO:0000313" key="4">
    <source>
        <dbReference type="Proteomes" id="UP000306037"/>
    </source>
</evidence>
<evidence type="ECO:0008006" key="5">
    <source>
        <dbReference type="Google" id="ProtNLM"/>
    </source>
</evidence>
<reference evidence="3 4" key="1">
    <citation type="journal article" date="2019" name="Environ. Microbiol.">
        <title>An active ?-lactamase is a part of an orchestrated cell wall stress resistance network of Bacillus subtilis and related rhizosphere species.</title>
        <authorList>
            <person name="Bucher T."/>
            <person name="Keren-Paz A."/>
            <person name="Hausser J."/>
            <person name="Olender T."/>
            <person name="Cytryn E."/>
            <person name="Kolodkin-Gal I."/>
        </authorList>
    </citation>
    <scope>NUCLEOTIDE SEQUENCE [LARGE SCALE GENOMIC DNA]</scope>
    <source>
        <strain evidence="2 3">I5</strain>
        <strain evidence="1 4">I71</strain>
    </source>
</reference>
<evidence type="ECO:0000313" key="2">
    <source>
        <dbReference type="EMBL" id="TKI99647.1"/>
    </source>
</evidence>
<organism evidence="1 4">
    <name type="scientific">Bacillus wiedmannii</name>
    <dbReference type="NCBI Taxonomy" id="1890302"/>
    <lineage>
        <taxon>Bacteria</taxon>
        <taxon>Bacillati</taxon>
        <taxon>Bacillota</taxon>
        <taxon>Bacilli</taxon>
        <taxon>Bacillales</taxon>
        <taxon>Bacillaceae</taxon>
        <taxon>Bacillus</taxon>
        <taxon>Bacillus cereus group</taxon>
    </lineage>
</organism>
<evidence type="ECO:0000313" key="1">
    <source>
        <dbReference type="EMBL" id="TKH16481.1"/>
    </source>
</evidence>
<accession>A0A4V5SJW9</accession>
<dbReference type="Proteomes" id="UP000306037">
    <property type="component" value="Unassembled WGS sequence"/>
</dbReference>
<sequence>MLISGSMNTGKIRKKKYLNGIEMKKQRENPFAFFMDKMRLEVIFLPIFEYKKNVHALLGEGGGEYVDRIS</sequence>
<dbReference type="EMBL" id="SZON01000010">
    <property type="protein sequence ID" value="TKI99647.1"/>
    <property type="molecule type" value="Genomic_DNA"/>
</dbReference>
<comment type="caution">
    <text evidence="1">The sequence shown here is derived from an EMBL/GenBank/DDBJ whole genome shotgun (WGS) entry which is preliminary data.</text>
</comment>
<gene>
    <name evidence="1" type="ORF">FC694_12865</name>
    <name evidence="2" type="ORF">FC699_00400</name>
</gene>
<name>A0A4V5SJW9_9BACI</name>
<dbReference type="AlphaFoldDB" id="A0A4V5SJW9"/>